<dbReference type="OrthoDB" id="7940501at2759"/>
<evidence type="ECO:0000256" key="1">
    <source>
        <dbReference type="ARBA" id="ARBA00004613"/>
    </source>
</evidence>
<dbReference type="InterPro" id="IPR014716">
    <property type="entry name" value="Fibrinogen_a/b/g_C_1"/>
</dbReference>
<accession>A0A6J8E5U6</accession>
<sequence length="258" mass="29685">MPLVTNNLKAPLVADLDVSSLNKQLKRYIDTAISTTFTGKVKEIVEHSQDELKATMLTNFEERLQESETRYEKELTHLVNRLKSRSESLFRILTENITDLIDNLEEWKRNFTRTISETNTPINLPRDCTDVKKTNTNSGVYTIYLADNVSGKNVYCDMDVDGGGWVVIQRRSEWRVKFERTWNEYENGFGEVTGEHWLGNKFIHLLTNSGKYELRFNVETTGGVEMYSVYKSFKLGDAATQYQITVNGYNGNTGTYIL</sequence>
<dbReference type="SMART" id="SM00186">
    <property type="entry name" value="FBG"/>
    <property type="match status" value="1"/>
</dbReference>
<keyword evidence="4" id="KW-0325">Glycoprotein</keyword>
<dbReference type="GO" id="GO:0005201">
    <property type="term" value="F:extracellular matrix structural constituent"/>
    <property type="evidence" value="ECO:0007669"/>
    <property type="project" value="TreeGrafter"/>
</dbReference>
<name>A0A6J8E5U6_MYTCO</name>
<evidence type="ECO:0000256" key="4">
    <source>
        <dbReference type="ARBA" id="ARBA00023180"/>
    </source>
</evidence>
<protein>
    <submittedName>
        <fullName evidence="6">ANGPT4</fullName>
    </submittedName>
</protein>
<dbReference type="GO" id="GO:0034116">
    <property type="term" value="P:positive regulation of heterotypic cell-cell adhesion"/>
    <property type="evidence" value="ECO:0007669"/>
    <property type="project" value="TreeGrafter"/>
</dbReference>
<dbReference type="Proteomes" id="UP000507470">
    <property type="component" value="Unassembled WGS sequence"/>
</dbReference>
<dbReference type="NCBIfam" id="NF040941">
    <property type="entry name" value="GGGWT_bact"/>
    <property type="match status" value="1"/>
</dbReference>
<dbReference type="InterPro" id="IPR037579">
    <property type="entry name" value="FIB_ANG-like"/>
</dbReference>
<comment type="subcellular location">
    <subcellularLocation>
        <location evidence="1">Secreted</location>
    </subcellularLocation>
</comment>
<dbReference type="EMBL" id="CACVKT020008597">
    <property type="protein sequence ID" value="CAC5416144.1"/>
    <property type="molecule type" value="Genomic_DNA"/>
</dbReference>
<reference evidence="6 7" key="1">
    <citation type="submission" date="2020-06" db="EMBL/GenBank/DDBJ databases">
        <authorList>
            <person name="Li R."/>
            <person name="Bekaert M."/>
        </authorList>
    </citation>
    <scope>NUCLEOTIDE SEQUENCE [LARGE SCALE GENOMIC DNA]</scope>
    <source>
        <strain evidence="7">wild</strain>
    </source>
</reference>
<evidence type="ECO:0000313" key="7">
    <source>
        <dbReference type="Proteomes" id="UP000507470"/>
    </source>
</evidence>
<evidence type="ECO:0000256" key="3">
    <source>
        <dbReference type="ARBA" id="ARBA00023157"/>
    </source>
</evidence>
<gene>
    <name evidence="6" type="ORF">MCOR_48784</name>
</gene>
<dbReference type="PROSITE" id="PS51406">
    <property type="entry name" value="FIBRINOGEN_C_2"/>
    <property type="match status" value="1"/>
</dbReference>
<evidence type="ECO:0000256" key="2">
    <source>
        <dbReference type="ARBA" id="ARBA00022525"/>
    </source>
</evidence>
<dbReference type="PANTHER" id="PTHR47221:SF5">
    <property type="entry name" value="FIBRINOGEN C-TERMINAL DOMAIN-CONTAINING PROTEIN"/>
    <property type="match status" value="1"/>
</dbReference>
<keyword evidence="3" id="KW-1015">Disulfide bond</keyword>
<proteinExistence type="predicted"/>
<dbReference type="Gene3D" id="3.90.215.10">
    <property type="entry name" value="Gamma Fibrinogen, chain A, domain 1"/>
    <property type="match status" value="1"/>
</dbReference>
<evidence type="ECO:0000259" key="5">
    <source>
        <dbReference type="PROSITE" id="PS51406"/>
    </source>
</evidence>
<dbReference type="GO" id="GO:0005577">
    <property type="term" value="C:fibrinogen complex"/>
    <property type="evidence" value="ECO:0007669"/>
    <property type="project" value="TreeGrafter"/>
</dbReference>
<dbReference type="SUPFAM" id="SSF56496">
    <property type="entry name" value="Fibrinogen C-terminal domain-like"/>
    <property type="match status" value="1"/>
</dbReference>
<dbReference type="GO" id="GO:0030674">
    <property type="term" value="F:protein-macromolecule adaptor activity"/>
    <property type="evidence" value="ECO:0007669"/>
    <property type="project" value="TreeGrafter"/>
</dbReference>
<keyword evidence="7" id="KW-1185">Reference proteome</keyword>
<evidence type="ECO:0000313" key="6">
    <source>
        <dbReference type="EMBL" id="CAC5416144.1"/>
    </source>
</evidence>
<dbReference type="InterPro" id="IPR036056">
    <property type="entry name" value="Fibrinogen-like_C"/>
</dbReference>
<feature type="domain" description="Fibrinogen C-terminal" evidence="5">
    <location>
        <begin position="119"/>
        <end position="258"/>
    </location>
</feature>
<dbReference type="AlphaFoldDB" id="A0A6J8E5U6"/>
<dbReference type="PANTHER" id="PTHR47221">
    <property type="entry name" value="FIBRINOGEN ALPHA CHAIN"/>
    <property type="match status" value="1"/>
</dbReference>
<keyword evidence="2" id="KW-0964">Secreted</keyword>
<dbReference type="Pfam" id="PF00147">
    <property type="entry name" value="Fibrinogen_C"/>
    <property type="match status" value="1"/>
</dbReference>
<dbReference type="InterPro" id="IPR002181">
    <property type="entry name" value="Fibrinogen_a/b/g_C_dom"/>
</dbReference>
<organism evidence="6 7">
    <name type="scientific">Mytilus coruscus</name>
    <name type="common">Sea mussel</name>
    <dbReference type="NCBI Taxonomy" id="42192"/>
    <lineage>
        <taxon>Eukaryota</taxon>
        <taxon>Metazoa</taxon>
        <taxon>Spiralia</taxon>
        <taxon>Lophotrochozoa</taxon>
        <taxon>Mollusca</taxon>
        <taxon>Bivalvia</taxon>
        <taxon>Autobranchia</taxon>
        <taxon>Pteriomorphia</taxon>
        <taxon>Mytilida</taxon>
        <taxon>Mytiloidea</taxon>
        <taxon>Mytilidae</taxon>
        <taxon>Mytilinae</taxon>
        <taxon>Mytilus</taxon>
    </lineage>
</organism>